<dbReference type="EMBL" id="GL732581">
    <property type="protein sequence ID" value="EFX74679.1"/>
    <property type="molecule type" value="Genomic_DNA"/>
</dbReference>
<sequence>MTVETTKAKGPTSCTKRTVVRLLPEGESVLDHHPNVMELAIKWDVNSPPSIARTRKKMAELAAANAKPVEKTLEWLYEPPINYRAGRPDMRRQPANNPVVAQQAQRPPPSSDSGNRSARSKDSLASNHFLVSTSAFGNTNNRDDPVMLPEYPLQRRSPVLQSITSKPLPIELKQRVQQATFPLNEYPPQHMESTTSAHYRTREPQHVHHHQPSQHHQCDHDSGIGDVHDRAEIEEEEEEEYDNEERQLAASGQLHRSRSRPCLACHSPPPTNNKASRVKTHGKTPYKQAMKAGNPCVKSQTELEKVIQRRQSYRAPKPAPLSSHARHIRGTLAPPLSAGIGNEPIVDYPDFKRLDSTYRLSYGAHTQTQRRRPKTLTALLNEKNCRQWRS</sequence>
<evidence type="ECO:0000313" key="2">
    <source>
        <dbReference type="EMBL" id="EFX74679.1"/>
    </source>
</evidence>
<dbReference type="Proteomes" id="UP000000305">
    <property type="component" value="Unassembled WGS sequence"/>
</dbReference>
<proteinExistence type="predicted"/>
<keyword evidence="3" id="KW-1185">Reference proteome</keyword>
<name>E9H0N7_DAPPU</name>
<accession>E9H0N7</accession>
<feature type="compositionally biased region" description="Polar residues" evidence="1">
    <location>
        <begin position="111"/>
        <end position="125"/>
    </location>
</feature>
<dbReference type="AlphaFoldDB" id="E9H0N7"/>
<feature type="region of interest" description="Disordered" evidence="1">
    <location>
        <begin position="200"/>
        <end position="279"/>
    </location>
</feature>
<dbReference type="HOGENOM" id="CLU_708367_0_0_1"/>
<protein>
    <submittedName>
        <fullName evidence="2">Uncharacterized protein</fullName>
    </submittedName>
</protein>
<gene>
    <name evidence="2" type="ORF">DAPPUDRAFT_324093</name>
</gene>
<dbReference type="InParanoid" id="E9H0N7"/>
<feature type="region of interest" description="Disordered" evidence="1">
    <location>
        <begin position="84"/>
        <end position="125"/>
    </location>
</feature>
<feature type="compositionally biased region" description="Acidic residues" evidence="1">
    <location>
        <begin position="232"/>
        <end position="243"/>
    </location>
</feature>
<reference evidence="2 3" key="1">
    <citation type="journal article" date="2011" name="Science">
        <title>The ecoresponsive genome of Daphnia pulex.</title>
        <authorList>
            <person name="Colbourne J.K."/>
            <person name="Pfrender M.E."/>
            <person name="Gilbert D."/>
            <person name="Thomas W.K."/>
            <person name="Tucker A."/>
            <person name="Oakley T.H."/>
            <person name="Tokishita S."/>
            <person name="Aerts A."/>
            <person name="Arnold G.J."/>
            <person name="Basu M.K."/>
            <person name="Bauer D.J."/>
            <person name="Caceres C.E."/>
            <person name="Carmel L."/>
            <person name="Casola C."/>
            <person name="Choi J.H."/>
            <person name="Detter J.C."/>
            <person name="Dong Q."/>
            <person name="Dusheyko S."/>
            <person name="Eads B.D."/>
            <person name="Frohlich T."/>
            <person name="Geiler-Samerotte K.A."/>
            <person name="Gerlach D."/>
            <person name="Hatcher P."/>
            <person name="Jogdeo S."/>
            <person name="Krijgsveld J."/>
            <person name="Kriventseva E.V."/>
            <person name="Kultz D."/>
            <person name="Laforsch C."/>
            <person name="Lindquist E."/>
            <person name="Lopez J."/>
            <person name="Manak J.R."/>
            <person name="Muller J."/>
            <person name="Pangilinan J."/>
            <person name="Patwardhan R.P."/>
            <person name="Pitluck S."/>
            <person name="Pritham E.J."/>
            <person name="Rechtsteiner A."/>
            <person name="Rho M."/>
            <person name="Rogozin I.B."/>
            <person name="Sakarya O."/>
            <person name="Salamov A."/>
            <person name="Schaack S."/>
            <person name="Shapiro H."/>
            <person name="Shiga Y."/>
            <person name="Skalitzky C."/>
            <person name="Smith Z."/>
            <person name="Souvorov A."/>
            <person name="Sung W."/>
            <person name="Tang Z."/>
            <person name="Tsuchiya D."/>
            <person name="Tu H."/>
            <person name="Vos H."/>
            <person name="Wang M."/>
            <person name="Wolf Y.I."/>
            <person name="Yamagata H."/>
            <person name="Yamada T."/>
            <person name="Ye Y."/>
            <person name="Shaw J.R."/>
            <person name="Andrews J."/>
            <person name="Crease T.J."/>
            <person name="Tang H."/>
            <person name="Lucas S.M."/>
            <person name="Robertson H.M."/>
            <person name="Bork P."/>
            <person name="Koonin E.V."/>
            <person name="Zdobnov E.M."/>
            <person name="Grigoriev I.V."/>
            <person name="Lynch M."/>
            <person name="Boore J.L."/>
        </authorList>
    </citation>
    <scope>NUCLEOTIDE SEQUENCE [LARGE SCALE GENOMIC DNA]</scope>
</reference>
<feature type="compositionally biased region" description="Basic and acidic residues" evidence="1">
    <location>
        <begin position="216"/>
        <end position="231"/>
    </location>
</feature>
<evidence type="ECO:0000256" key="1">
    <source>
        <dbReference type="SAM" id="MobiDB-lite"/>
    </source>
</evidence>
<dbReference type="OrthoDB" id="521617at2759"/>
<dbReference type="KEGG" id="dpx:DAPPUDRAFT_324093"/>
<evidence type="ECO:0000313" key="3">
    <source>
        <dbReference type="Proteomes" id="UP000000305"/>
    </source>
</evidence>
<organism evidence="2 3">
    <name type="scientific">Daphnia pulex</name>
    <name type="common">Water flea</name>
    <dbReference type="NCBI Taxonomy" id="6669"/>
    <lineage>
        <taxon>Eukaryota</taxon>
        <taxon>Metazoa</taxon>
        <taxon>Ecdysozoa</taxon>
        <taxon>Arthropoda</taxon>
        <taxon>Crustacea</taxon>
        <taxon>Branchiopoda</taxon>
        <taxon>Diplostraca</taxon>
        <taxon>Cladocera</taxon>
        <taxon>Anomopoda</taxon>
        <taxon>Daphniidae</taxon>
        <taxon>Daphnia</taxon>
    </lineage>
</organism>